<protein>
    <recommendedName>
        <fullName evidence="4">Thioester reductase (TE) domain-containing protein</fullName>
    </recommendedName>
</protein>
<dbReference type="InterPro" id="IPR051414">
    <property type="entry name" value="Adenylate-forming_Reductase"/>
</dbReference>
<dbReference type="Gene3D" id="3.40.50.720">
    <property type="entry name" value="NAD(P)-binding Rossmann-like Domain"/>
    <property type="match status" value="1"/>
</dbReference>
<name>A0A316V587_9BASI</name>
<sequence length="421" mass="47456">MLNRFSQRIESRRESARRSRIANLEGNCFVLTGATGALGAHLLIQICNLPSVEKVICLCRAKSLEEAEQRVEESLRKRKLGTEKSLADLEVSTNTKILCLASDLNKTDLGLNPKQGFLDEILNEATHIVHNAWPVNFSMGIAAFETSLNGLINLLNLCAFSYRQSPPTFTFCSSIASIAKIEPNSETNKIMERISNDPRHASHMGYGRSKWIAETLCEKASKRIKGLRCMIARIGQLACDTNAGVWNEKEAWPALLKTAQILGCLPDLRSKPLRWLPIDTAACLIVAATMTISDRNYSLKENIFKIVHVVNPHSTGWINVIEAMRQSRITFRIVPLETWVKMLANGKEQDPFVNPAIKLLSFYNSWTENTGKESEMDIRRLQDVLKERPDLMDRLRPISIVVLMKTIEAWRASGFFADQRD</sequence>
<evidence type="ECO:0000313" key="5">
    <source>
        <dbReference type="EMBL" id="PWN32710.1"/>
    </source>
</evidence>
<dbReference type="PANTHER" id="PTHR43439:SF2">
    <property type="entry name" value="ENZYME, PUTATIVE (JCVI)-RELATED"/>
    <property type="match status" value="1"/>
</dbReference>
<dbReference type="InParanoid" id="A0A316V587"/>
<feature type="domain" description="Thioester reductase (TE)" evidence="4">
    <location>
        <begin position="31"/>
        <end position="282"/>
    </location>
</feature>
<dbReference type="AlphaFoldDB" id="A0A316V587"/>
<dbReference type="InterPro" id="IPR013120">
    <property type="entry name" value="FAR_NAD-bd"/>
</dbReference>
<dbReference type="Pfam" id="PF07993">
    <property type="entry name" value="NAD_binding_4"/>
    <property type="match status" value="1"/>
</dbReference>
<keyword evidence="1" id="KW-0596">Phosphopantetheine</keyword>
<accession>A0A316V587</accession>
<keyword evidence="6" id="KW-1185">Reference proteome</keyword>
<feature type="transmembrane region" description="Helical" evidence="3">
    <location>
        <begin position="21"/>
        <end position="44"/>
    </location>
</feature>
<keyword evidence="2" id="KW-0597">Phosphoprotein</keyword>
<proteinExistence type="predicted"/>
<organism evidence="5 6">
    <name type="scientific">Meira miltonrushii</name>
    <dbReference type="NCBI Taxonomy" id="1280837"/>
    <lineage>
        <taxon>Eukaryota</taxon>
        <taxon>Fungi</taxon>
        <taxon>Dikarya</taxon>
        <taxon>Basidiomycota</taxon>
        <taxon>Ustilaginomycotina</taxon>
        <taxon>Exobasidiomycetes</taxon>
        <taxon>Exobasidiales</taxon>
        <taxon>Brachybasidiaceae</taxon>
        <taxon>Meira</taxon>
    </lineage>
</organism>
<gene>
    <name evidence="5" type="ORF">FA14DRAFT_162025</name>
</gene>
<dbReference type="PANTHER" id="PTHR43439">
    <property type="entry name" value="PHENYLACETATE-COENZYME A LIGASE"/>
    <property type="match status" value="1"/>
</dbReference>
<dbReference type="EMBL" id="KZ819605">
    <property type="protein sequence ID" value="PWN32710.1"/>
    <property type="molecule type" value="Genomic_DNA"/>
</dbReference>
<dbReference type="STRING" id="1280837.A0A316V587"/>
<dbReference type="Proteomes" id="UP000245771">
    <property type="component" value="Unassembled WGS sequence"/>
</dbReference>
<evidence type="ECO:0000256" key="3">
    <source>
        <dbReference type="SAM" id="Phobius"/>
    </source>
</evidence>
<keyword evidence="3" id="KW-0472">Membrane</keyword>
<dbReference type="SUPFAM" id="SSF51735">
    <property type="entry name" value="NAD(P)-binding Rossmann-fold domains"/>
    <property type="match status" value="1"/>
</dbReference>
<keyword evidence="3" id="KW-1133">Transmembrane helix</keyword>
<evidence type="ECO:0000256" key="1">
    <source>
        <dbReference type="ARBA" id="ARBA00022450"/>
    </source>
</evidence>
<evidence type="ECO:0000259" key="4">
    <source>
        <dbReference type="Pfam" id="PF07993"/>
    </source>
</evidence>
<reference evidence="5 6" key="1">
    <citation type="journal article" date="2018" name="Mol. Biol. Evol.">
        <title>Broad Genomic Sampling Reveals a Smut Pathogenic Ancestry of the Fungal Clade Ustilaginomycotina.</title>
        <authorList>
            <person name="Kijpornyongpan T."/>
            <person name="Mondo S.J."/>
            <person name="Barry K."/>
            <person name="Sandor L."/>
            <person name="Lee J."/>
            <person name="Lipzen A."/>
            <person name="Pangilinan J."/>
            <person name="LaButti K."/>
            <person name="Hainaut M."/>
            <person name="Henrissat B."/>
            <person name="Grigoriev I.V."/>
            <person name="Spatafora J.W."/>
            <person name="Aime M.C."/>
        </authorList>
    </citation>
    <scope>NUCLEOTIDE SEQUENCE [LARGE SCALE GENOMIC DNA]</scope>
    <source>
        <strain evidence="5 6">MCA 3882</strain>
    </source>
</reference>
<dbReference type="InterPro" id="IPR036291">
    <property type="entry name" value="NAD(P)-bd_dom_sf"/>
</dbReference>
<evidence type="ECO:0000313" key="6">
    <source>
        <dbReference type="Proteomes" id="UP000245771"/>
    </source>
</evidence>
<evidence type="ECO:0000256" key="2">
    <source>
        <dbReference type="ARBA" id="ARBA00022553"/>
    </source>
</evidence>
<dbReference type="GeneID" id="37021172"/>
<dbReference type="RefSeq" id="XP_025353012.1">
    <property type="nucleotide sequence ID" value="XM_025499391.1"/>
</dbReference>
<keyword evidence="3" id="KW-0812">Transmembrane</keyword>
<dbReference type="OrthoDB" id="2499931at2759"/>